<keyword evidence="4 10" id="KW-1134">Transmembrane beta strand</keyword>
<evidence type="ECO:0000256" key="1">
    <source>
        <dbReference type="ARBA" id="ARBA00004571"/>
    </source>
</evidence>
<accession>A0ABZ2RGC8</accession>
<dbReference type="EMBL" id="CP148074">
    <property type="protein sequence ID" value="WXL26057.1"/>
    <property type="molecule type" value="Genomic_DNA"/>
</dbReference>
<dbReference type="PROSITE" id="PS52016">
    <property type="entry name" value="TONB_DEPENDENT_REC_3"/>
    <property type="match status" value="1"/>
</dbReference>
<evidence type="ECO:0000259" key="13">
    <source>
        <dbReference type="Pfam" id="PF07715"/>
    </source>
</evidence>
<comment type="similarity">
    <text evidence="2 10 11">Belongs to the TonB-dependent receptor family.</text>
</comment>
<dbReference type="PANTHER" id="PTHR32552">
    <property type="entry name" value="FERRICHROME IRON RECEPTOR-RELATED"/>
    <property type="match status" value="1"/>
</dbReference>
<evidence type="ECO:0000256" key="7">
    <source>
        <dbReference type="ARBA" id="ARBA00023136"/>
    </source>
</evidence>
<dbReference type="Proteomes" id="UP001476583">
    <property type="component" value="Chromosome"/>
</dbReference>
<dbReference type="Gene3D" id="2.40.170.20">
    <property type="entry name" value="TonB-dependent receptor, beta-barrel domain"/>
    <property type="match status" value="1"/>
</dbReference>
<proteinExistence type="inferred from homology"/>
<keyword evidence="5 10" id="KW-0812">Transmembrane</keyword>
<dbReference type="InterPro" id="IPR039426">
    <property type="entry name" value="TonB-dep_rcpt-like"/>
</dbReference>
<dbReference type="PANTHER" id="PTHR32552:SF74">
    <property type="entry name" value="HYDROXAMATE SIDEROPHORE RECEPTOR FHUE"/>
    <property type="match status" value="1"/>
</dbReference>
<evidence type="ECO:0000256" key="5">
    <source>
        <dbReference type="ARBA" id="ARBA00022692"/>
    </source>
</evidence>
<evidence type="ECO:0000256" key="2">
    <source>
        <dbReference type="ARBA" id="ARBA00009810"/>
    </source>
</evidence>
<evidence type="ECO:0000313" key="15">
    <source>
        <dbReference type="Proteomes" id="UP001476583"/>
    </source>
</evidence>
<comment type="subcellular location">
    <subcellularLocation>
        <location evidence="1 10">Cell outer membrane</location>
        <topology evidence="1 10">Multi-pass membrane protein</topology>
    </subcellularLocation>
</comment>
<dbReference type="InterPro" id="IPR012910">
    <property type="entry name" value="Plug_dom"/>
</dbReference>
<reference evidence="14 15" key="1">
    <citation type="submission" date="2024-03" db="EMBL/GenBank/DDBJ databases">
        <title>Complete genome of BD2.</title>
        <authorList>
            <person name="Cao G."/>
        </authorList>
    </citation>
    <scope>NUCLEOTIDE SEQUENCE [LARGE SCALE GENOMIC DNA]</scope>
    <source>
        <strain evidence="14 15">BD2</strain>
    </source>
</reference>
<evidence type="ECO:0000256" key="4">
    <source>
        <dbReference type="ARBA" id="ARBA00022452"/>
    </source>
</evidence>
<dbReference type="InterPro" id="IPR036942">
    <property type="entry name" value="Beta-barrel_TonB_sf"/>
</dbReference>
<evidence type="ECO:0000256" key="10">
    <source>
        <dbReference type="PROSITE-ProRule" id="PRU01360"/>
    </source>
</evidence>
<evidence type="ECO:0000256" key="6">
    <source>
        <dbReference type="ARBA" id="ARBA00023077"/>
    </source>
</evidence>
<organism evidence="14 15">
    <name type="scientific">Ectopseudomonas mendocina</name>
    <name type="common">Pseudomonas mendocina</name>
    <dbReference type="NCBI Taxonomy" id="300"/>
    <lineage>
        <taxon>Bacteria</taxon>
        <taxon>Pseudomonadati</taxon>
        <taxon>Pseudomonadota</taxon>
        <taxon>Gammaproteobacteria</taxon>
        <taxon>Pseudomonadales</taxon>
        <taxon>Pseudomonadaceae</taxon>
        <taxon>Ectopseudomonas</taxon>
    </lineage>
</organism>
<dbReference type="Pfam" id="PF00593">
    <property type="entry name" value="TonB_dep_Rec_b-barrel"/>
    <property type="match status" value="1"/>
</dbReference>
<evidence type="ECO:0000313" key="14">
    <source>
        <dbReference type="EMBL" id="WXL26057.1"/>
    </source>
</evidence>
<keyword evidence="6 11" id="KW-0798">TonB box</keyword>
<keyword evidence="7 10" id="KW-0472">Membrane</keyword>
<feature type="domain" description="TonB-dependent receptor plug" evidence="13">
    <location>
        <begin position="85"/>
        <end position="183"/>
    </location>
</feature>
<keyword evidence="8 14" id="KW-0675">Receptor</keyword>
<evidence type="ECO:0000256" key="3">
    <source>
        <dbReference type="ARBA" id="ARBA00022448"/>
    </source>
</evidence>
<sequence>MKKINKHGRLTTLSAASSPCVLILALGVITPHAWAEELPIGAGETLSLKGADIVGKESPAPTVTEKGDSYTIESSNTATKLDLSPRQTPQTIVTVTNQQLKDFHLTDINSTLDAAGVNVQRVETDRTYFSVRGFDVSNFQLDGIGLPFSSEEQMGDIDTILYDHIDVLKGANGLLSTPGNPAATVNFVRKRPTREFQASASFGYGSWDKRRSEFDLSGALNEAGTVRGRFIAMDEVGDSYLDRYSKTKNVFSGILEFDLNDSNTLTVGHSQQRNRPNGIMWGGVNLYNSDGSKHHFSQHYNTGPDWTYWDTNDKQTFVELASDLGYGWQSKATLNYNETSGDGEMFIAQGLPDTGETSFASKFKRGERQILGDFYVKGPFELFSRTHEVVLGTSWAKDDVQWTSQDAAAGVLLPPNFGGRFPHPEFGKVTSSADFTNFRRSYYAATTLNLTDGLKFIGGANWTKLTSSGEQTGDAHAYSKSKVTPYYGLVYDFHPNYSAYVSYTEIFNPQFKNSVDGGLLDPVEGDSVEGGIKGEWFDKRLNASISLFRTKQDNYGEYADQVGTVNRYKGIDIKSEGYELTVGGELSPGWQMNAGMTHLFSLRNKDGSAARTYIPQNQVYLSTSYKVPQIQGLKVGASMNWQSEIFRDQGKTASGQEIVSKQDSYAVFNTMASYDIDQNWNVALNVNNIFNEKYLTSLYWAQSFYAAPRNTMATVTWKY</sequence>
<dbReference type="InterPro" id="IPR000531">
    <property type="entry name" value="Beta-barrel_TonB"/>
</dbReference>
<dbReference type="NCBIfam" id="TIGR01783">
    <property type="entry name" value="TonB-siderophor"/>
    <property type="match status" value="1"/>
</dbReference>
<protein>
    <submittedName>
        <fullName evidence="14">TonB-dependent siderophore receptor</fullName>
    </submittedName>
</protein>
<dbReference type="InterPro" id="IPR037066">
    <property type="entry name" value="Plug_dom_sf"/>
</dbReference>
<evidence type="ECO:0000259" key="12">
    <source>
        <dbReference type="Pfam" id="PF00593"/>
    </source>
</evidence>
<feature type="domain" description="TonB-dependent receptor-like beta-barrel" evidence="12">
    <location>
        <begin position="271"/>
        <end position="689"/>
    </location>
</feature>
<dbReference type="Gene3D" id="2.170.130.10">
    <property type="entry name" value="TonB-dependent receptor, plug domain"/>
    <property type="match status" value="1"/>
</dbReference>
<keyword evidence="15" id="KW-1185">Reference proteome</keyword>
<evidence type="ECO:0000256" key="9">
    <source>
        <dbReference type="ARBA" id="ARBA00023237"/>
    </source>
</evidence>
<evidence type="ECO:0000256" key="11">
    <source>
        <dbReference type="RuleBase" id="RU003357"/>
    </source>
</evidence>
<dbReference type="SUPFAM" id="SSF56935">
    <property type="entry name" value="Porins"/>
    <property type="match status" value="1"/>
</dbReference>
<name>A0ABZ2RGC8_ECTME</name>
<dbReference type="Pfam" id="PF07715">
    <property type="entry name" value="Plug"/>
    <property type="match status" value="1"/>
</dbReference>
<gene>
    <name evidence="14" type="ORF">WG219_00765</name>
</gene>
<dbReference type="CDD" id="cd01347">
    <property type="entry name" value="ligand_gated_channel"/>
    <property type="match status" value="1"/>
</dbReference>
<dbReference type="InterPro" id="IPR010105">
    <property type="entry name" value="TonB_sidphr_rcpt"/>
</dbReference>
<evidence type="ECO:0000256" key="8">
    <source>
        <dbReference type="ARBA" id="ARBA00023170"/>
    </source>
</evidence>
<keyword evidence="3 10" id="KW-0813">Transport</keyword>
<keyword evidence="9 10" id="KW-0998">Cell outer membrane</keyword>